<organism evidence="2 3">
    <name type="scientific">Moraxella lacunata</name>
    <dbReference type="NCBI Taxonomy" id="477"/>
    <lineage>
        <taxon>Bacteria</taxon>
        <taxon>Pseudomonadati</taxon>
        <taxon>Pseudomonadota</taxon>
        <taxon>Gammaproteobacteria</taxon>
        <taxon>Moraxellales</taxon>
        <taxon>Moraxellaceae</taxon>
        <taxon>Moraxella</taxon>
    </lineage>
</organism>
<reference evidence="2 3" key="1">
    <citation type="submission" date="2016-06" db="EMBL/GenBank/DDBJ databases">
        <title>Draft genome of Moraxella lacunata CCUG 57757A.</title>
        <authorList>
            <person name="Salva-Serra F."/>
            <person name="Engstrom-Jakobsson H."/>
            <person name="Thorell K."/>
            <person name="Gonzales-Siles L."/>
            <person name="Karlsson R."/>
            <person name="Boulund F."/>
            <person name="Engstrand L."/>
            <person name="Kristiansson E."/>
            <person name="Moore E."/>
        </authorList>
    </citation>
    <scope>NUCLEOTIDE SEQUENCE [LARGE SCALE GENOMIC DNA]</scope>
    <source>
        <strain evidence="2 3">CCUG 57757A</strain>
    </source>
</reference>
<proteinExistence type="predicted"/>
<dbReference type="EMBL" id="LZMS01000037">
    <property type="protein sequence ID" value="OBX65096.1"/>
    <property type="molecule type" value="Genomic_DNA"/>
</dbReference>
<dbReference type="RefSeq" id="WP_065255461.1">
    <property type="nucleotide sequence ID" value="NZ_JARDJM010000001.1"/>
</dbReference>
<feature type="coiled-coil region" evidence="1">
    <location>
        <begin position="634"/>
        <end position="661"/>
    </location>
</feature>
<dbReference type="Pfam" id="PF13558">
    <property type="entry name" value="SbcC_Walker_B"/>
    <property type="match status" value="1"/>
</dbReference>
<dbReference type="InterPro" id="IPR027417">
    <property type="entry name" value="P-loop_NTPase"/>
</dbReference>
<evidence type="ECO:0000313" key="2">
    <source>
        <dbReference type="EMBL" id="OBX65096.1"/>
    </source>
</evidence>
<dbReference type="Gene3D" id="3.40.1140.10">
    <property type="match status" value="1"/>
</dbReference>
<evidence type="ECO:0008006" key="4">
    <source>
        <dbReference type="Google" id="ProtNLM"/>
    </source>
</evidence>
<feature type="coiled-coil region" evidence="1">
    <location>
        <begin position="702"/>
        <end position="743"/>
    </location>
</feature>
<feature type="coiled-coil region" evidence="1">
    <location>
        <begin position="318"/>
        <end position="352"/>
    </location>
</feature>
<evidence type="ECO:0000313" key="3">
    <source>
        <dbReference type="Proteomes" id="UP000092607"/>
    </source>
</evidence>
<protein>
    <recommendedName>
        <fullName evidence="4">ATPase involved in DNA repair</fullName>
    </recommendedName>
</protein>
<comment type="caution">
    <text evidence="2">The sequence shown here is derived from an EMBL/GenBank/DDBJ whole genome shotgun (WGS) entry which is preliminary data.</text>
</comment>
<feature type="coiled-coil region" evidence="1">
    <location>
        <begin position="407"/>
        <end position="455"/>
    </location>
</feature>
<name>A0A1B8Q5W9_MORLA</name>
<sequence length="1115" mass="129388">MNNGSYFLHQIDVYNWGGFYGLHTAHIDKEGTAIIGQTGSGKTTLIDALMTLLVAKPYYNLASTGGHESDRDLMSYIRGIANPDDKDDTNRTGKTITAIRAYFYPIKTDLSTQIYQQELFGDNTFVSQNQPKNTVQLTAIFWIDSNSNHAKDRNDLWIFSHDDFSLKDYIQEFHQSGKRGFKAWIKNHDNIHVFDSKSSYLSKVQNFFDVSDNAFKLLNRTVGLKQLNSIDEIFRELVLDDESLFEKANDIITQFDDLSQIRQDVQTAKKQQQSLLPLRNLQKQWQENDNQITHINALIDYLPIWYNYHAHGIYDNIQKELKIDNEQLKITLNHAEQEKENTKQQKELLQSQYYQKGGNDITHLKRQIEQTKKDLDKTSKYHKQYLSLIRYFGLTYQDSQQDFLKNKEQLANIQEQIRQNIDNTTQELHEIGAKRHSHQNDITNINAQLNEAKKQTSNIPLEFIKFKESLAEHLNIACDELYYLAELIEVQDKAWQGAIERAIGSHRLRLFVPEHLTQSALAWVNHRQNRLHVRLFSATNTPTHKEIFHDSFIYKLTIKDNHLSLSVFHVLTDIDRHCVNDTNALQHTPHAMTKEGLMSNKKHYFDKQDQKSLKDDWLTGFDNKNLVHQLSTKLKQSTDEYKIADQQYQNLSDAIKELNDKERSIILLKDMAFDDIDVISLSNTLNNLNRHYQELTKPDSDLAKLIRQIDDLDHEINNQENLITDITVELKENEKDIKKYTQEIDKISHFFNNINMKEIITHKNFITLKEYCPPINKDNIHNIDKERLASYEKLNHQKDDYQRQKNEYEKSIVSQMGKAKNADTGSLSECGTQMIDLPEYLTRLDYLESEGLPTQEKKFNEYLVSSSTDSVGQLLKAIEYQVGDIKERIDKLNHVLKSVDFDKNKYLRLNTKPVIHQSLLEFEQAKKKLEGFYLNIKTDNTEGHYLALKQLIDLLSQAVDKKHTLSARSLLDARFRLQFSISVMSRMDDTELSSFVGSQRGSGGEKEIIASYVLTASLSYALNPKGMSLPTFSTIILDEAFSKSSQVVAGRIVNAIWAFGLHPLFVTPNKEMRLLRQYTKSAILVHRLGKYASIQSYSWERLQQEADKINQEKQS</sequence>
<keyword evidence="1" id="KW-0175">Coiled coil</keyword>
<evidence type="ECO:0000256" key="1">
    <source>
        <dbReference type="SAM" id="Coils"/>
    </source>
</evidence>
<dbReference type="AlphaFoldDB" id="A0A1B8Q5W9"/>
<accession>A0A1B8Q5W9</accession>
<gene>
    <name evidence="2" type="ORF">A9309_03300</name>
</gene>
<dbReference type="Proteomes" id="UP000092607">
    <property type="component" value="Unassembled WGS sequence"/>
</dbReference>
<dbReference type="SUPFAM" id="SSF52540">
    <property type="entry name" value="P-loop containing nucleoside triphosphate hydrolases"/>
    <property type="match status" value="2"/>
</dbReference>
<dbReference type="Pfam" id="PF13555">
    <property type="entry name" value="AAA_29"/>
    <property type="match status" value="1"/>
</dbReference>